<dbReference type="PANTHER" id="PTHR33048">
    <property type="entry name" value="PTH11-LIKE INTEGRAL MEMBRANE PROTEIN (AFU_ORTHOLOGUE AFUA_5G11245)"/>
    <property type="match status" value="1"/>
</dbReference>
<dbReference type="Proteomes" id="UP000297716">
    <property type="component" value="Unassembled WGS sequence"/>
</dbReference>
<name>A0A4Z0YG90_9PEZI</name>
<evidence type="ECO:0000256" key="2">
    <source>
        <dbReference type="ARBA" id="ARBA00022692"/>
    </source>
</evidence>
<sequence length="383" mass="42941">METQQPTPALPPPPGVTSNFINPETLDHELKIGTGIVVPLTTIFVFLRVYVRFWIKKIWVLEDWFLLLAWAGTLTLASFGLSTVAHHGGRHEWDITPEQGIEASYIRLEWFFLCSVGYPVTLFFAKITVLQVYRRVFSPHRRSPFDIAIVAMAIILFGFHTATFLVKIFECNPRSKIFNPKIPGRCVNVSVLFTIIGAFNAVTDVIILLLPVQAVWGMKLQLRKKTVVVLVFTFGLAAPAFSLVGFIVRFQGTNNPDKNWHQPAIILWGLLEIATGVLCASFPELGPIFIRKKNRTTPSTSIVNGRYRYRNGGGYGKQRGKRFSARISQNMRGPETETYIELEEGDSYGAHATAQNQEYVNSNTGLGKITVTREFRVASDTAS</sequence>
<dbReference type="PANTHER" id="PTHR33048:SF47">
    <property type="entry name" value="INTEGRAL MEMBRANE PROTEIN-RELATED"/>
    <property type="match status" value="1"/>
</dbReference>
<feature type="transmembrane region" description="Helical" evidence="6">
    <location>
        <begin position="145"/>
        <end position="169"/>
    </location>
</feature>
<proteinExistence type="inferred from homology"/>
<dbReference type="InterPro" id="IPR049326">
    <property type="entry name" value="Rhodopsin_dom_fungi"/>
</dbReference>
<dbReference type="OrthoDB" id="5342292at2759"/>
<keyword evidence="2 6" id="KW-0812">Transmembrane</keyword>
<evidence type="ECO:0000256" key="3">
    <source>
        <dbReference type="ARBA" id="ARBA00022989"/>
    </source>
</evidence>
<feature type="transmembrane region" description="Helical" evidence="6">
    <location>
        <begin position="227"/>
        <end position="248"/>
    </location>
</feature>
<dbReference type="InterPro" id="IPR052337">
    <property type="entry name" value="SAT4-like"/>
</dbReference>
<dbReference type="Pfam" id="PF20684">
    <property type="entry name" value="Fung_rhodopsin"/>
    <property type="match status" value="1"/>
</dbReference>
<keyword evidence="3 6" id="KW-1133">Transmembrane helix</keyword>
<comment type="similarity">
    <text evidence="5">Belongs to the SAT4 family.</text>
</comment>
<feature type="transmembrane region" description="Helical" evidence="6">
    <location>
        <begin position="63"/>
        <end position="85"/>
    </location>
</feature>
<reference evidence="8 9" key="1">
    <citation type="submission" date="2019-03" db="EMBL/GenBank/DDBJ databases">
        <title>Draft genome sequence of Xylaria hypoxylon DSM 108379, a ubiquitous saprotrophic-parasitic fungi on hardwood.</title>
        <authorList>
            <person name="Buettner E."/>
            <person name="Leonhardt S."/>
            <person name="Gebauer A.M."/>
            <person name="Liers C."/>
            <person name="Hofrichter M."/>
            <person name="Kellner H."/>
        </authorList>
    </citation>
    <scope>NUCLEOTIDE SEQUENCE [LARGE SCALE GENOMIC DNA]</scope>
    <source>
        <strain evidence="8 9">DSM 108379</strain>
    </source>
</reference>
<gene>
    <name evidence="8" type="ORF">E0Z10_g9798</name>
</gene>
<keyword evidence="4 6" id="KW-0472">Membrane</keyword>
<feature type="transmembrane region" description="Helical" evidence="6">
    <location>
        <begin position="32"/>
        <end position="51"/>
    </location>
</feature>
<feature type="domain" description="Rhodopsin" evidence="7">
    <location>
        <begin position="47"/>
        <end position="289"/>
    </location>
</feature>
<keyword evidence="9" id="KW-1185">Reference proteome</keyword>
<protein>
    <recommendedName>
        <fullName evidence="7">Rhodopsin domain-containing protein</fullName>
    </recommendedName>
</protein>
<dbReference type="EMBL" id="SKBN01000329">
    <property type="protein sequence ID" value="TGJ78958.1"/>
    <property type="molecule type" value="Genomic_DNA"/>
</dbReference>
<dbReference type="STRING" id="37992.A0A4Z0YG90"/>
<evidence type="ECO:0000256" key="5">
    <source>
        <dbReference type="ARBA" id="ARBA00038359"/>
    </source>
</evidence>
<evidence type="ECO:0000256" key="1">
    <source>
        <dbReference type="ARBA" id="ARBA00004141"/>
    </source>
</evidence>
<evidence type="ECO:0000256" key="4">
    <source>
        <dbReference type="ARBA" id="ARBA00023136"/>
    </source>
</evidence>
<comment type="subcellular location">
    <subcellularLocation>
        <location evidence="1">Membrane</location>
        <topology evidence="1">Multi-pass membrane protein</topology>
    </subcellularLocation>
</comment>
<evidence type="ECO:0000313" key="9">
    <source>
        <dbReference type="Proteomes" id="UP000297716"/>
    </source>
</evidence>
<organism evidence="8 9">
    <name type="scientific">Xylaria hypoxylon</name>
    <dbReference type="NCBI Taxonomy" id="37992"/>
    <lineage>
        <taxon>Eukaryota</taxon>
        <taxon>Fungi</taxon>
        <taxon>Dikarya</taxon>
        <taxon>Ascomycota</taxon>
        <taxon>Pezizomycotina</taxon>
        <taxon>Sordariomycetes</taxon>
        <taxon>Xylariomycetidae</taxon>
        <taxon>Xylariales</taxon>
        <taxon>Xylariaceae</taxon>
        <taxon>Xylaria</taxon>
    </lineage>
</organism>
<dbReference type="AlphaFoldDB" id="A0A4Z0YG90"/>
<feature type="transmembrane region" description="Helical" evidence="6">
    <location>
        <begin position="189"/>
        <end position="215"/>
    </location>
</feature>
<accession>A0A4Z0YG90</accession>
<evidence type="ECO:0000256" key="6">
    <source>
        <dbReference type="SAM" id="Phobius"/>
    </source>
</evidence>
<dbReference type="GO" id="GO:0016020">
    <property type="term" value="C:membrane"/>
    <property type="evidence" value="ECO:0007669"/>
    <property type="project" value="UniProtKB-SubCell"/>
</dbReference>
<comment type="caution">
    <text evidence="8">The sequence shown here is derived from an EMBL/GenBank/DDBJ whole genome shotgun (WGS) entry which is preliminary data.</text>
</comment>
<feature type="transmembrane region" description="Helical" evidence="6">
    <location>
        <begin position="260"/>
        <end position="283"/>
    </location>
</feature>
<feature type="transmembrane region" description="Helical" evidence="6">
    <location>
        <begin position="110"/>
        <end position="133"/>
    </location>
</feature>
<evidence type="ECO:0000259" key="7">
    <source>
        <dbReference type="Pfam" id="PF20684"/>
    </source>
</evidence>
<evidence type="ECO:0000313" key="8">
    <source>
        <dbReference type="EMBL" id="TGJ78958.1"/>
    </source>
</evidence>